<evidence type="ECO:0000256" key="3">
    <source>
        <dbReference type="PROSITE-ProRule" id="PRU00339"/>
    </source>
</evidence>
<dbReference type="InterPro" id="IPR019734">
    <property type="entry name" value="TPR_rpt"/>
</dbReference>
<dbReference type="InterPro" id="IPR011990">
    <property type="entry name" value="TPR-like_helical_dom_sf"/>
</dbReference>
<feature type="repeat" description="TPR" evidence="3">
    <location>
        <begin position="72"/>
        <end position="105"/>
    </location>
</feature>
<gene>
    <name evidence="4" type="ORF">DI536_25380</name>
</gene>
<keyword evidence="1" id="KW-0677">Repeat</keyword>
<dbReference type="InterPro" id="IPR051012">
    <property type="entry name" value="CellSynth/LPSAsmb/PSIAsmb"/>
</dbReference>
<dbReference type="SMART" id="SM00028">
    <property type="entry name" value="TPR"/>
    <property type="match status" value="5"/>
</dbReference>
<dbReference type="PANTHER" id="PTHR45586:SF1">
    <property type="entry name" value="LIPOPOLYSACCHARIDE ASSEMBLY PROTEIN B"/>
    <property type="match status" value="1"/>
</dbReference>
<protein>
    <submittedName>
        <fullName evidence="4">Uncharacterized protein</fullName>
    </submittedName>
</protein>
<accession>A0A2W5VDP5</accession>
<comment type="caution">
    <text evidence="4">The sequence shown here is derived from an EMBL/GenBank/DDBJ whole genome shotgun (WGS) entry which is preliminary data.</text>
</comment>
<dbReference type="SUPFAM" id="SSF48452">
    <property type="entry name" value="TPR-like"/>
    <property type="match status" value="2"/>
</dbReference>
<reference evidence="4 5" key="1">
    <citation type="submission" date="2017-08" db="EMBL/GenBank/DDBJ databases">
        <title>Infants hospitalized years apart are colonized by the same room-sourced microbial strains.</title>
        <authorList>
            <person name="Brooks B."/>
            <person name="Olm M.R."/>
            <person name="Firek B.A."/>
            <person name="Baker R."/>
            <person name="Thomas B.C."/>
            <person name="Morowitz M.J."/>
            <person name="Banfield J.F."/>
        </authorList>
    </citation>
    <scope>NUCLEOTIDE SEQUENCE [LARGE SCALE GENOMIC DNA]</scope>
    <source>
        <strain evidence="4">S2_003_000_R2_14</strain>
    </source>
</reference>
<sequence>MNIMPLLTEAERYLGENDFDRAAAMFEHAQKQSGGRSPLPLVGIARVALAMKKIDEANQILEGVLMKFPRCAPALSLRGVVEEAKGRFEAAGELHNRALALDPTLAMAHVNLGRIAAQQQKWAHAAASYQLALQHGAATPDVGAQFGTALFHSGRVTEAVRVLAHVVEAYPKHFDAVVTLADVLVETGQLELAGQLLDNAAPRFPKEPLLPSKRAAVALRLKDLEVARTEAWRVTTLAPLDEEAWLFAAVVDTMQLRFDTAEKALKQVLKLSPNNWRAHYHLGGLSDAVKDKKEAKRCYRAAIVANPMAWEPLNNLAIMLLEEGSADALKEARTLLDRAVRLGTSPDAIVVRYNLALACYRLGDKEGTRRAATELMKLAPVDHPMASEARRVMKLAA</sequence>
<dbReference type="AlphaFoldDB" id="A0A2W5VDP5"/>
<dbReference type="Pfam" id="PF13432">
    <property type="entry name" value="TPR_16"/>
    <property type="match status" value="1"/>
</dbReference>
<evidence type="ECO:0000256" key="2">
    <source>
        <dbReference type="ARBA" id="ARBA00022803"/>
    </source>
</evidence>
<evidence type="ECO:0000256" key="1">
    <source>
        <dbReference type="ARBA" id="ARBA00022737"/>
    </source>
</evidence>
<evidence type="ECO:0000313" key="5">
    <source>
        <dbReference type="Proteomes" id="UP000249061"/>
    </source>
</evidence>
<dbReference type="PROSITE" id="PS50005">
    <property type="entry name" value="TPR"/>
    <property type="match status" value="1"/>
</dbReference>
<dbReference type="EMBL" id="QFQP01000026">
    <property type="protein sequence ID" value="PZR08241.1"/>
    <property type="molecule type" value="Genomic_DNA"/>
</dbReference>
<dbReference type="Pfam" id="PF14559">
    <property type="entry name" value="TPR_19"/>
    <property type="match status" value="2"/>
</dbReference>
<name>A0A2W5VDP5_9BACT</name>
<dbReference type="Gene3D" id="1.25.40.10">
    <property type="entry name" value="Tetratricopeptide repeat domain"/>
    <property type="match status" value="2"/>
</dbReference>
<keyword evidence="2 3" id="KW-0802">TPR repeat</keyword>
<proteinExistence type="predicted"/>
<evidence type="ECO:0000313" key="4">
    <source>
        <dbReference type="EMBL" id="PZR08241.1"/>
    </source>
</evidence>
<dbReference type="Proteomes" id="UP000249061">
    <property type="component" value="Unassembled WGS sequence"/>
</dbReference>
<organism evidence="4 5">
    <name type="scientific">Archangium gephyra</name>
    <dbReference type="NCBI Taxonomy" id="48"/>
    <lineage>
        <taxon>Bacteria</taxon>
        <taxon>Pseudomonadati</taxon>
        <taxon>Myxococcota</taxon>
        <taxon>Myxococcia</taxon>
        <taxon>Myxococcales</taxon>
        <taxon>Cystobacterineae</taxon>
        <taxon>Archangiaceae</taxon>
        <taxon>Archangium</taxon>
    </lineage>
</organism>
<dbReference type="PANTHER" id="PTHR45586">
    <property type="entry name" value="TPR REPEAT-CONTAINING PROTEIN PA4667"/>
    <property type="match status" value="1"/>
</dbReference>